<evidence type="ECO:0000313" key="3">
    <source>
        <dbReference type="EMBL" id="PIL29814.1"/>
    </source>
</evidence>
<keyword evidence="2" id="KW-1133">Transmembrane helix</keyword>
<dbReference type="EMBL" id="AYKW01000018">
    <property type="protein sequence ID" value="PIL29814.1"/>
    <property type="molecule type" value="Genomic_DNA"/>
</dbReference>
<feature type="transmembrane region" description="Helical" evidence="2">
    <location>
        <begin position="102"/>
        <end position="120"/>
    </location>
</feature>
<comment type="caution">
    <text evidence="3">The sequence shown here is derived from an EMBL/GenBank/DDBJ whole genome shotgun (WGS) entry which is preliminary data.</text>
</comment>
<dbReference type="AlphaFoldDB" id="A0A2G8S7V0"/>
<keyword evidence="2" id="KW-0812">Transmembrane</keyword>
<feature type="transmembrane region" description="Helical" evidence="2">
    <location>
        <begin position="43"/>
        <end position="66"/>
    </location>
</feature>
<accession>A0A2G8S7V0</accession>
<evidence type="ECO:0000256" key="2">
    <source>
        <dbReference type="SAM" id="Phobius"/>
    </source>
</evidence>
<protein>
    <submittedName>
        <fullName evidence="3">Uncharacterized protein</fullName>
    </submittedName>
</protein>
<name>A0A2G8S7V0_9APHY</name>
<dbReference type="OrthoDB" id="3366475at2759"/>
<gene>
    <name evidence="3" type="ORF">GSI_08020</name>
</gene>
<reference evidence="3 4" key="1">
    <citation type="journal article" date="2015" name="Sci. Rep.">
        <title>Chromosome-level genome map provides insights into diverse defense mechanisms in the medicinal fungus Ganoderma sinense.</title>
        <authorList>
            <person name="Zhu Y."/>
            <person name="Xu J."/>
            <person name="Sun C."/>
            <person name="Zhou S."/>
            <person name="Xu H."/>
            <person name="Nelson D.R."/>
            <person name="Qian J."/>
            <person name="Song J."/>
            <person name="Luo H."/>
            <person name="Xiang L."/>
            <person name="Li Y."/>
            <person name="Xu Z."/>
            <person name="Ji A."/>
            <person name="Wang L."/>
            <person name="Lu S."/>
            <person name="Hayward A."/>
            <person name="Sun W."/>
            <person name="Li X."/>
            <person name="Schwartz D.C."/>
            <person name="Wang Y."/>
            <person name="Chen S."/>
        </authorList>
    </citation>
    <scope>NUCLEOTIDE SEQUENCE [LARGE SCALE GENOMIC DNA]</scope>
    <source>
        <strain evidence="3 4">ZZ0214-1</strain>
    </source>
</reference>
<organism evidence="3 4">
    <name type="scientific">Ganoderma sinense ZZ0214-1</name>
    <dbReference type="NCBI Taxonomy" id="1077348"/>
    <lineage>
        <taxon>Eukaryota</taxon>
        <taxon>Fungi</taxon>
        <taxon>Dikarya</taxon>
        <taxon>Basidiomycota</taxon>
        <taxon>Agaricomycotina</taxon>
        <taxon>Agaricomycetes</taxon>
        <taxon>Polyporales</taxon>
        <taxon>Polyporaceae</taxon>
        <taxon>Ganoderma</taxon>
    </lineage>
</organism>
<keyword evidence="2" id="KW-0472">Membrane</keyword>
<evidence type="ECO:0000313" key="4">
    <source>
        <dbReference type="Proteomes" id="UP000230002"/>
    </source>
</evidence>
<feature type="region of interest" description="Disordered" evidence="1">
    <location>
        <begin position="141"/>
        <end position="186"/>
    </location>
</feature>
<feature type="transmembrane region" description="Helical" evidence="2">
    <location>
        <begin position="73"/>
        <end position="96"/>
    </location>
</feature>
<keyword evidence="4" id="KW-1185">Reference proteome</keyword>
<feature type="compositionally biased region" description="Basic and acidic residues" evidence="1">
    <location>
        <begin position="146"/>
        <end position="164"/>
    </location>
</feature>
<dbReference type="Proteomes" id="UP000230002">
    <property type="component" value="Unassembled WGS sequence"/>
</dbReference>
<sequence length="186" mass="20373">MNGEAAKIFVPQGDSGPATAARSPPIVELAHFLVRALSLSYGVLSWTIVTLIFSLLAPLSLVFTPISYLLSPVFILVQALLDVFVFTPYAIVAAVARNLYPVYVFLATAVICALLLGFAARTMSSVIVRVLFTPRPKAKLPVPELEPEREAPPPPEPKEKEKSSLRTGTSKTRTRKRVSIKDERDR</sequence>
<evidence type="ECO:0000256" key="1">
    <source>
        <dbReference type="SAM" id="MobiDB-lite"/>
    </source>
</evidence>
<proteinExistence type="predicted"/>